<dbReference type="OrthoDB" id="2695984at2759"/>
<sequence>MNEAVPHVSDWAPDCTDEGTLQRRLANSSSSIHTQSQLLVTPTLRHNDLGKEVTIMLAWSPNLGGLYEDFFLIVWRVSKFGKSGPYWATETHTTQAQVESGKVISAATSVNINNSEKTTLTKANNVYHFSPLPRQCHIVRLPEV</sequence>
<dbReference type="AlphaFoldDB" id="A0A9P7EXH1"/>
<evidence type="ECO:0000313" key="1">
    <source>
        <dbReference type="EMBL" id="KAG2094446.1"/>
    </source>
</evidence>
<gene>
    <name evidence="1" type="ORF">F5147DRAFT_657196</name>
</gene>
<dbReference type="RefSeq" id="XP_041287566.1">
    <property type="nucleotide sequence ID" value="XM_041434235.1"/>
</dbReference>
<name>A0A9P7EXH1_9AGAM</name>
<organism evidence="1 2">
    <name type="scientific">Suillus discolor</name>
    <dbReference type="NCBI Taxonomy" id="1912936"/>
    <lineage>
        <taxon>Eukaryota</taxon>
        <taxon>Fungi</taxon>
        <taxon>Dikarya</taxon>
        <taxon>Basidiomycota</taxon>
        <taxon>Agaricomycotina</taxon>
        <taxon>Agaricomycetes</taxon>
        <taxon>Agaricomycetidae</taxon>
        <taxon>Boletales</taxon>
        <taxon>Suillineae</taxon>
        <taxon>Suillaceae</taxon>
        <taxon>Suillus</taxon>
    </lineage>
</organism>
<dbReference type="Proteomes" id="UP000823399">
    <property type="component" value="Unassembled WGS sequence"/>
</dbReference>
<dbReference type="EMBL" id="JABBWM010000079">
    <property type="protein sequence ID" value="KAG2094446.1"/>
    <property type="molecule type" value="Genomic_DNA"/>
</dbReference>
<comment type="caution">
    <text evidence="1">The sequence shown here is derived from an EMBL/GenBank/DDBJ whole genome shotgun (WGS) entry which is preliminary data.</text>
</comment>
<keyword evidence="2" id="KW-1185">Reference proteome</keyword>
<reference evidence="1" key="1">
    <citation type="journal article" date="2020" name="New Phytol.">
        <title>Comparative genomics reveals dynamic genome evolution in host specialist ectomycorrhizal fungi.</title>
        <authorList>
            <person name="Lofgren L.A."/>
            <person name="Nguyen N.H."/>
            <person name="Vilgalys R."/>
            <person name="Ruytinx J."/>
            <person name="Liao H.L."/>
            <person name="Branco S."/>
            <person name="Kuo A."/>
            <person name="LaButti K."/>
            <person name="Lipzen A."/>
            <person name="Andreopoulos W."/>
            <person name="Pangilinan J."/>
            <person name="Riley R."/>
            <person name="Hundley H."/>
            <person name="Na H."/>
            <person name="Barry K."/>
            <person name="Grigoriev I.V."/>
            <person name="Stajich J.E."/>
            <person name="Kennedy P.G."/>
        </authorList>
    </citation>
    <scope>NUCLEOTIDE SEQUENCE</scope>
    <source>
        <strain evidence="1">FC423</strain>
    </source>
</reference>
<proteinExistence type="predicted"/>
<protein>
    <submittedName>
        <fullName evidence="1">Uncharacterized protein</fullName>
    </submittedName>
</protein>
<evidence type="ECO:0000313" key="2">
    <source>
        <dbReference type="Proteomes" id="UP000823399"/>
    </source>
</evidence>
<dbReference type="GeneID" id="64696494"/>
<accession>A0A9P7EXH1</accession>